<proteinExistence type="predicted"/>
<dbReference type="InterPro" id="IPR009072">
    <property type="entry name" value="Histone-fold"/>
</dbReference>
<dbReference type="Gene3D" id="1.10.20.10">
    <property type="entry name" value="Histone, subunit A"/>
    <property type="match status" value="1"/>
</dbReference>
<dbReference type="GO" id="GO:0006974">
    <property type="term" value="P:DNA damage response"/>
    <property type="evidence" value="ECO:0007669"/>
    <property type="project" value="TreeGrafter"/>
</dbReference>
<evidence type="ECO:0000256" key="4">
    <source>
        <dbReference type="ARBA" id="ARBA00042096"/>
    </source>
</evidence>
<evidence type="ECO:0000256" key="3">
    <source>
        <dbReference type="ARBA" id="ARBA00039775"/>
    </source>
</evidence>
<name>A0A1Y2GG60_9FUNG</name>
<dbReference type="OrthoDB" id="1707486at2759"/>
<dbReference type="GO" id="GO:0008622">
    <property type="term" value="C:epsilon DNA polymerase complex"/>
    <property type="evidence" value="ECO:0007669"/>
    <property type="project" value="TreeGrafter"/>
</dbReference>
<evidence type="ECO:0000259" key="6">
    <source>
        <dbReference type="Pfam" id="PF00808"/>
    </source>
</evidence>
<dbReference type="AlphaFoldDB" id="A0A1Y2GG60"/>
<evidence type="ECO:0000313" key="7">
    <source>
        <dbReference type="EMBL" id="ORZ08571.1"/>
    </source>
</evidence>
<dbReference type="Pfam" id="PF00808">
    <property type="entry name" value="CBFD_NFYB_HMF"/>
    <property type="match status" value="1"/>
</dbReference>
<dbReference type="InterPro" id="IPR003958">
    <property type="entry name" value="CBFA_NFYB_domain"/>
</dbReference>
<feature type="compositionally biased region" description="Acidic residues" evidence="5">
    <location>
        <begin position="154"/>
        <end position="211"/>
    </location>
</feature>
<dbReference type="CDD" id="cd22928">
    <property type="entry name" value="HFD_POLE3_DPB4"/>
    <property type="match status" value="1"/>
</dbReference>
<dbReference type="RefSeq" id="XP_021878499.1">
    <property type="nucleotide sequence ID" value="XM_022026753.1"/>
</dbReference>
<keyword evidence="8" id="KW-1185">Reference proteome</keyword>
<dbReference type="GO" id="GO:0031507">
    <property type="term" value="P:heterochromatin formation"/>
    <property type="evidence" value="ECO:0007669"/>
    <property type="project" value="TreeGrafter"/>
</dbReference>
<dbReference type="InterPro" id="IPR051377">
    <property type="entry name" value="DNA_Pol-Epsilon_Subunit"/>
</dbReference>
<dbReference type="GeneID" id="33568596"/>
<evidence type="ECO:0000313" key="8">
    <source>
        <dbReference type="Proteomes" id="UP000193648"/>
    </source>
</evidence>
<evidence type="ECO:0000256" key="5">
    <source>
        <dbReference type="SAM" id="MobiDB-lite"/>
    </source>
</evidence>
<dbReference type="GO" id="GO:0006272">
    <property type="term" value="P:leading strand elongation"/>
    <property type="evidence" value="ECO:0007669"/>
    <property type="project" value="TreeGrafter"/>
</dbReference>
<feature type="compositionally biased region" description="Basic and acidic residues" evidence="5">
    <location>
        <begin position="217"/>
        <end position="226"/>
    </location>
</feature>
<dbReference type="Proteomes" id="UP000193648">
    <property type="component" value="Unassembled WGS sequence"/>
</dbReference>
<feature type="region of interest" description="Disordered" evidence="5">
    <location>
        <begin position="95"/>
        <end position="241"/>
    </location>
</feature>
<dbReference type="GO" id="GO:0031490">
    <property type="term" value="F:chromatin DNA binding"/>
    <property type="evidence" value="ECO:0007669"/>
    <property type="project" value="TreeGrafter"/>
</dbReference>
<evidence type="ECO:0000256" key="2">
    <source>
        <dbReference type="ARBA" id="ARBA00023242"/>
    </source>
</evidence>
<reference evidence="7 8" key="1">
    <citation type="submission" date="2016-07" db="EMBL/GenBank/DDBJ databases">
        <title>Pervasive Adenine N6-methylation of Active Genes in Fungi.</title>
        <authorList>
            <consortium name="DOE Joint Genome Institute"/>
            <person name="Mondo S.J."/>
            <person name="Dannebaum R.O."/>
            <person name="Kuo R.C."/>
            <person name="Labutti K."/>
            <person name="Haridas S."/>
            <person name="Kuo A."/>
            <person name="Salamov A."/>
            <person name="Ahrendt S.R."/>
            <person name="Lipzen A."/>
            <person name="Sullivan W."/>
            <person name="Andreopoulos W.B."/>
            <person name="Clum A."/>
            <person name="Lindquist E."/>
            <person name="Daum C."/>
            <person name="Ramamoorthy G.K."/>
            <person name="Gryganskyi A."/>
            <person name="Culley D."/>
            <person name="Magnuson J.K."/>
            <person name="James T.Y."/>
            <person name="O'Malley M.A."/>
            <person name="Stajich J.E."/>
            <person name="Spatafora J.W."/>
            <person name="Visel A."/>
            <person name="Grigoriev I.V."/>
        </authorList>
    </citation>
    <scope>NUCLEOTIDE SEQUENCE [LARGE SCALE GENOMIC DNA]</scope>
    <source>
        <strain evidence="7 8">NRRL 3116</strain>
    </source>
</reference>
<feature type="domain" description="Transcription factor CBF/NF-Y/archaeal histone" evidence="6">
    <location>
        <begin position="9"/>
        <end position="73"/>
    </location>
</feature>
<dbReference type="EMBL" id="MCFF01000037">
    <property type="protein sequence ID" value="ORZ08571.1"/>
    <property type="molecule type" value="Genomic_DNA"/>
</dbReference>
<keyword evidence="2" id="KW-0539">Nucleus</keyword>
<dbReference type="GO" id="GO:0046982">
    <property type="term" value="F:protein heterodimerization activity"/>
    <property type="evidence" value="ECO:0007669"/>
    <property type="project" value="InterPro"/>
</dbReference>
<gene>
    <name evidence="7" type="ORF">BCR41DRAFT_373267</name>
</gene>
<dbReference type="SUPFAM" id="SSF47113">
    <property type="entry name" value="Histone-fold"/>
    <property type="match status" value="1"/>
</dbReference>
<dbReference type="PANTHER" id="PTHR46172">
    <property type="entry name" value="DNA POLYMERASE EPSILON SUBUNIT 3"/>
    <property type="match status" value="1"/>
</dbReference>
<dbReference type="STRING" id="64571.A0A1Y2GG60"/>
<dbReference type="PANTHER" id="PTHR46172:SF1">
    <property type="entry name" value="DNA POLYMERASE EPSILON SUBUNIT 3"/>
    <property type="match status" value="1"/>
</dbReference>
<evidence type="ECO:0000256" key="1">
    <source>
        <dbReference type="ARBA" id="ARBA00004123"/>
    </source>
</evidence>
<feature type="compositionally biased region" description="Basic and acidic residues" evidence="5">
    <location>
        <begin position="107"/>
        <end position="127"/>
    </location>
</feature>
<feature type="compositionally biased region" description="Acidic residues" evidence="5">
    <location>
        <begin position="231"/>
        <end position="241"/>
    </location>
</feature>
<comment type="subcellular location">
    <subcellularLocation>
        <location evidence="1">Nucleus</location>
    </subcellularLocation>
</comment>
<protein>
    <recommendedName>
        <fullName evidence="3">DNA polymerase epsilon subunit D</fullName>
    </recommendedName>
    <alternativeName>
        <fullName evidence="4">DNA polymerase II subunit D</fullName>
    </alternativeName>
</protein>
<sequence>MSTSIEDNELPRAILTRIMKQVLPEGTNIQSNAKLAMAKSTTMFINYLASAANEEALRAGHKIISAAHVLRALEPLDLEDMLPRLEEEFKAYQSIQRSRKNGAKAAAAKDKEESLTSKKRKSTEEKSSVAVKARKSSTNDNPRGGQDVLSESVEGNEEDMGDDQDAEADGEAEGDDDKDDNEVDEAEGGEGEDDEDDEDEDDNPEAGEDQAEGSLNMEEKDQEDAGKTSNLDDDDDDSDGF</sequence>
<dbReference type="GO" id="GO:0008623">
    <property type="term" value="C:CHRAC"/>
    <property type="evidence" value="ECO:0007669"/>
    <property type="project" value="TreeGrafter"/>
</dbReference>
<accession>A0A1Y2GG60</accession>
<organism evidence="7 8">
    <name type="scientific">Lobosporangium transversale</name>
    <dbReference type="NCBI Taxonomy" id="64571"/>
    <lineage>
        <taxon>Eukaryota</taxon>
        <taxon>Fungi</taxon>
        <taxon>Fungi incertae sedis</taxon>
        <taxon>Mucoromycota</taxon>
        <taxon>Mortierellomycotina</taxon>
        <taxon>Mortierellomycetes</taxon>
        <taxon>Mortierellales</taxon>
        <taxon>Mortierellaceae</taxon>
        <taxon>Lobosporangium</taxon>
    </lineage>
</organism>
<comment type="caution">
    <text evidence="7">The sequence shown here is derived from an EMBL/GenBank/DDBJ whole genome shotgun (WGS) entry which is preliminary data.</text>
</comment>
<dbReference type="InParanoid" id="A0A1Y2GG60"/>